<dbReference type="InterPro" id="IPR036942">
    <property type="entry name" value="Beta-barrel_TonB_sf"/>
</dbReference>
<dbReference type="Pfam" id="PF07715">
    <property type="entry name" value="Plug"/>
    <property type="match status" value="1"/>
</dbReference>
<dbReference type="PANTHER" id="PTHR32552">
    <property type="entry name" value="FERRICHROME IRON RECEPTOR-RELATED"/>
    <property type="match status" value="1"/>
</dbReference>
<evidence type="ECO:0000256" key="7">
    <source>
        <dbReference type="ARBA" id="ARBA00023004"/>
    </source>
</evidence>
<evidence type="ECO:0000256" key="2">
    <source>
        <dbReference type="ARBA" id="ARBA00022448"/>
    </source>
</evidence>
<feature type="signal peptide" evidence="14">
    <location>
        <begin position="1"/>
        <end position="32"/>
    </location>
</feature>
<comment type="caution">
    <text evidence="17">The sequence shown here is derived from an EMBL/GenBank/DDBJ whole genome shotgun (WGS) entry which is preliminary data.</text>
</comment>
<dbReference type="CDD" id="cd01347">
    <property type="entry name" value="ligand_gated_channel"/>
    <property type="match status" value="1"/>
</dbReference>
<evidence type="ECO:0000256" key="8">
    <source>
        <dbReference type="ARBA" id="ARBA00023065"/>
    </source>
</evidence>
<dbReference type="Pfam" id="PF00593">
    <property type="entry name" value="TonB_dep_Rec_b-barrel"/>
    <property type="match status" value="1"/>
</dbReference>
<keyword evidence="7" id="KW-0408">Iron</keyword>
<dbReference type="PROSITE" id="PS52016">
    <property type="entry name" value="TONB_DEPENDENT_REC_3"/>
    <property type="match status" value="1"/>
</dbReference>
<evidence type="ECO:0000256" key="4">
    <source>
        <dbReference type="ARBA" id="ARBA00022496"/>
    </source>
</evidence>
<evidence type="ECO:0000256" key="14">
    <source>
        <dbReference type="SAM" id="SignalP"/>
    </source>
</evidence>
<keyword evidence="6 14" id="KW-0732">Signal</keyword>
<dbReference type="RefSeq" id="WP_131199528.1">
    <property type="nucleotide sequence ID" value="NZ_QJUM01000018.1"/>
</dbReference>
<evidence type="ECO:0000313" key="17">
    <source>
        <dbReference type="EMBL" id="TBV03829.1"/>
    </source>
</evidence>
<proteinExistence type="inferred from homology"/>
<dbReference type="Proteomes" id="UP000291334">
    <property type="component" value="Unassembled WGS sequence"/>
</dbReference>
<keyword evidence="8" id="KW-0406">Ion transport</keyword>
<evidence type="ECO:0000256" key="9">
    <source>
        <dbReference type="ARBA" id="ARBA00023077"/>
    </source>
</evidence>
<evidence type="ECO:0000313" key="18">
    <source>
        <dbReference type="Proteomes" id="UP000291334"/>
    </source>
</evidence>
<evidence type="ECO:0000256" key="6">
    <source>
        <dbReference type="ARBA" id="ARBA00022729"/>
    </source>
</evidence>
<dbReference type="PANTHER" id="PTHR32552:SF68">
    <property type="entry name" value="FERRICHROME OUTER MEMBRANE TRANSPORTER_PHAGE RECEPTOR"/>
    <property type="match status" value="1"/>
</dbReference>
<keyword evidence="9 13" id="KW-0798">TonB box</keyword>
<evidence type="ECO:0000259" key="15">
    <source>
        <dbReference type="Pfam" id="PF00593"/>
    </source>
</evidence>
<keyword evidence="5 12" id="KW-0812">Transmembrane</keyword>
<evidence type="ECO:0000256" key="13">
    <source>
        <dbReference type="RuleBase" id="RU003357"/>
    </source>
</evidence>
<sequence length="708" mass="76887">MTRHTPSSLPALSPLYRAIALCGCAMAGAAHAADGANRVLLEPSVVSGSRSASQSFDLPFSVDGIDREQISDGQLGINASEVLTRVPGLVVQNRQNYAQDLQISSRGFGARSAFGVRGLKLIADGIPASTPDGQGQAATFNLDTAERIEVLRGPASTLYGSNAGGVIQLFSRDGEGRPRIGAETLFGSDGLTRNHLSAEGEAEGIGFVLDASRMDTDGYRDHSAARRDQTFAKLNFRPDEDSKLALIYSSLEQNGTQDPLGQAWQAYRDDPRSVTANALNYNTRKSIDHQQLGANYERYFGDATLQVTAYAGKRSVIQYLAIPPAAQANANHSGGVVDFDREFHGGSLRWLQPVDGVPGDLRLVVGLDYDLSRDDRRGYENFVGSQLGVKGNLRRDEVDTVTSLDPYAQATWTLGDWTLQGGLRYSTVKVDVDDKYIVGANGDDSGTRRYEKATPSVSLGYAFSPDLNGYISVGKGFETPSQAELAYSQGNTGFNYGLEPSESTQYEIGLKARLGEGTRVNAAVFQINTDDEIVVLENIGGRTSYQNAGKTLRRGFELGVESQFSERWSAALAYTYLAATYDSSFVAGTSTIDKGNDLPGVPRTTLFGELAWKPVDGISTALEGLYRSQVYVEDSNTEQAAPSYAVFNWRTRFEQRLGSWTTHQTLRLDNLFDRQYVGSVIVGDGNNRYYEAAPGRSWYAGAGVEYQF</sequence>
<feature type="domain" description="TonB-dependent receptor-like beta-barrel" evidence="15">
    <location>
        <begin position="226"/>
        <end position="667"/>
    </location>
</feature>
<dbReference type="InterPro" id="IPR039426">
    <property type="entry name" value="TonB-dep_rcpt-like"/>
</dbReference>
<keyword evidence="18" id="KW-1185">Reference proteome</keyword>
<keyword evidence="11 12" id="KW-0998">Cell outer membrane</keyword>
<dbReference type="SUPFAM" id="SSF56935">
    <property type="entry name" value="Porins"/>
    <property type="match status" value="1"/>
</dbReference>
<protein>
    <submittedName>
        <fullName evidence="17">TonB-dependent receptor</fullName>
    </submittedName>
</protein>
<comment type="similarity">
    <text evidence="12 13">Belongs to the TonB-dependent receptor family.</text>
</comment>
<dbReference type="InterPro" id="IPR037066">
    <property type="entry name" value="Plug_dom_sf"/>
</dbReference>
<keyword evidence="2 12" id="KW-0813">Transport</keyword>
<comment type="subcellular location">
    <subcellularLocation>
        <location evidence="1 12">Cell outer membrane</location>
        <topology evidence="1 12">Multi-pass membrane protein</topology>
    </subcellularLocation>
</comment>
<dbReference type="EMBL" id="QJUM01000018">
    <property type="protein sequence ID" value="TBV03829.1"/>
    <property type="molecule type" value="Genomic_DNA"/>
</dbReference>
<evidence type="ECO:0000259" key="16">
    <source>
        <dbReference type="Pfam" id="PF07715"/>
    </source>
</evidence>
<organism evidence="17 18">
    <name type="scientific">Phytopseudomonas dryadis</name>
    <dbReference type="NCBI Taxonomy" id="2487520"/>
    <lineage>
        <taxon>Bacteria</taxon>
        <taxon>Pseudomonadati</taxon>
        <taxon>Pseudomonadota</taxon>
        <taxon>Gammaproteobacteria</taxon>
        <taxon>Pseudomonadales</taxon>
        <taxon>Pseudomonadaceae</taxon>
        <taxon>Phytopseudomonas</taxon>
    </lineage>
</organism>
<evidence type="ECO:0000256" key="11">
    <source>
        <dbReference type="ARBA" id="ARBA00023237"/>
    </source>
</evidence>
<keyword evidence="3 12" id="KW-1134">Transmembrane beta strand</keyword>
<gene>
    <name evidence="17" type="ORF">DNK34_15995</name>
</gene>
<dbReference type="InterPro" id="IPR000531">
    <property type="entry name" value="Beta-barrel_TonB"/>
</dbReference>
<evidence type="ECO:0000256" key="3">
    <source>
        <dbReference type="ARBA" id="ARBA00022452"/>
    </source>
</evidence>
<keyword evidence="4" id="KW-0410">Iron transport</keyword>
<name>A0ABY1Z458_9GAMM</name>
<feature type="domain" description="TonB-dependent receptor plug" evidence="16">
    <location>
        <begin position="57"/>
        <end position="165"/>
    </location>
</feature>
<evidence type="ECO:0000256" key="12">
    <source>
        <dbReference type="PROSITE-ProRule" id="PRU01360"/>
    </source>
</evidence>
<evidence type="ECO:0000256" key="1">
    <source>
        <dbReference type="ARBA" id="ARBA00004571"/>
    </source>
</evidence>
<dbReference type="InterPro" id="IPR012910">
    <property type="entry name" value="Plug_dom"/>
</dbReference>
<evidence type="ECO:0000256" key="5">
    <source>
        <dbReference type="ARBA" id="ARBA00022692"/>
    </source>
</evidence>
<evidence type="ECO:0000256" key="10">
    <source>
        <dbReference type="ARBA" id="ARBA00023136"/>
    </source>
</evidence>
<feature type="chain" id="PRO_5045974405" evidence="14">
    <location>
        <begin position="33"/>
        <end position="708"/>
    </location>
</feature>
<reference evidence="17 18" key="1">
    <citation type="submission" date="2018-06" db="EMBL/GenBank/DDBJ databases">
        <title>Three novel Pseudomonas species isolated from symptomatic oak.</title>
        <authorList>
            <person name="Bueno-Gonzalez V."/>
            <person name="Brady C."/>
        </authorList>
    </citation>
    <scope>NUCLEOTIDE SEQUENCE [LARGE SCALE GENOMIC DNA]</scope>
    <source>
        <strain evidence="17 18">P26B</strain>
    </source>
</reference>
<accession>A0ABY1Z458</accession>
<dbReference type="Gene3D" id="2.40.170.20">
    <property type="entry name" value="TonB-dependent receptor, beta-barrel domain"/>
    <property type="match status" value="1"/>
</dbReference>
<keyword evidence="17" id="KW-0675">Receptor</keyword>
<dbReference type="Gene3D" id="2.170.130.10">
    <property type="entry name" value="TonB-dependent receptor, plug domain"/>
    <property type="match status" value="1"/>
</dbReference>
<keyword evidence="10 12" id="KW-0472">Membrane</keyword>